<reference evidence="4 6" key="2">
    <citation type="journal article" date="2014" name="BMC Genomics">
        <title>An improved genome release (version Mt4.0) for the model legume Medicago truncatula.</title>
        <authorList>
            <person name="Tang H."/>
            <person name="Krishnakumar V."/>
            <person name="Bidwell S."/>
            <person name="Rosen B."/>
            <person name="Chan A."/>
            <person name="Zhou S."/>
            <person name="Gentzbittel L."/>
            <person name="Childs K.L."/>
            <person name="Yandell M."/>
            <person name="Gundlach H."/>
            <person name="Mayer K.F."/>
            <person name="Schwartz D.C."/>
            <person name="Town C.D."/>
        </authorList>
    </citation>
    <scope>GENOME REANNOTATION</scope>
    <source>
        <strain evidence="4">A17</strain>
        <strain evidence="5 6">cv. Jemalong A17</strain>
    </source>
</reference>
<keyword evidence="1" id="KW-0407">Ion channel</keyword>
<reference evidence="5" key="3">
    <citation type="submission" date="2015-04" db="UniProtKB">
        <authorList>
            <consortium name="EnsemblPlants"/>
        </authorList>
    </citation>
    <scope>IDENTIFICATION</scope>
    <source>
        <strain evidence="5">cv. Jemalong A17</strain>
    </source>
</reference>
<sequence>MNHFGKDEIPILSETHGQRSDEPQDSTFRRNISRTRSASIYIPMASPDPYERQPNLVGHTGSLRITAKTPVSQMSGPLFASPATGKPRAPTIFDPKLCTFCSCLLLLSHNQSYIFHVLNVYSSTILFMASPKVMEENFFLSALHGFLKLWNPQAKVVQQWNKVLAIFCLVAIFIDPLFFFLLYVNKENKCIRINMAMSRTLVVLRSITDIVYLLNILLQFRLAYVALDSRVVGAGDLVDHPKKITANYFKSYFFFDVSVVSPLPQVSSNELIQTGPPRFKLKRGIQLLEVGEHYNPNYYGLKQG</sequence>
<organism evidence="4 6">
    <name type="scientific">Medicago truncatula</name>
    <name type="common">Barrel medic</name>
    <name type="synonym">Medicago tribuloides</name>
    <dbReference type="NCBI Taxonomy" id="3880"/>
    <lineage>
        <taxon>Eukaryota</taxon>
        <taxon>Viridiplantae</taxon>
        <taxon>Streptophyta</taxon>
        <taxon>Embryophyta</taxon>
        <taxon>Tracheophyta</taxon>
        <taxon>Spermatophyta</taxon>
        <taxon>Magnoliopsida</taxon>
        <taxon>eudicotyledons</taxon>
        <taxon>Gunneridae</taxon>
        <taxon>Pentapetalae</taxon>
        <taxon>rosids</taxon>
        <taxon>fabids</taxon>
        <taxon>Fabales</taxon>
        <taxon>Fabaceae</taxon>
        <taxon>Papilionoideae</taxon>
        <taxon>50 kb inversion clade</taxon>
        <taxon>NPAAA clade</taxon>
        <taxon>Hologalegina</taxon>
        <taxon>IRL clade</taxon>
        <taxon>Trifolieae</taxon>
        <taxon>Medicago</taxon>
    </lineage>
</organism>
<feature type="transmembrane region" description="Helical" evidence="3">
    <location>
        <begin position="196"/>
        <end position="218"/>
    </location>
</feature>
<dbReference type="Proteomes" id="UP000002051">
    <property type="component" value="Chromosome 6"/>
</dbReference>
<dbReference type="PANTHER" id="PTHR45651">
    <property type="entry name" value="CYCLIC NUCLEOTIDE-GATED ION CHANNEL 15-RELATED-RELATED"/>
    <property type="match status" value="1"/>
</dbReference>
<feature type="region of interest" description="Disordered" evidence="2">
    <location>
        <begin position="1"/>
        <end position="30"/>
    </location>
</feature>
<evidence type="ECO:0000256" key="2">
    <source>
        <dbReference type="SAM" id="MobiDB-lite"/>
    </source>
</evidence>
<feature type="transmembrane region" description="Helical" evidence="3">
    <location>
        <begin position="163"/>
        <end position="184"/>
    </location>
</feature>
<evidence type="ECO:0000313" key="4">
    <source>
        <dbReference type="EMBL" id="KEH26819.1"/>
    </source>
</evidence>
<evidence type="ECO:0000313" key="6">
    <source>
        <dbReference type="Proteomes" id="UP000002051"/>
    </source>
</evidence>
<evidence type="ECO:0000256" key="1">
    <source>
        <dbReference type="ARBA" id="ARBA00023303"/>
    </source>
</evidence>
<dbReference type="SUPFAM" id="SSF81324">
    <property type="entry name" value="Voltage-gated potassium channels"/>
    <property type="match status" value="1"/>
</dbReference>
<name>A0A072UAK6_MEDTR</name>
<dbReference type="PANTHER" id="PTHR45651:SF38">
    <property type="entry name" value="CYCLIC NUCLEOTIDE-GATED CATION CHANNEL PROTEIN"/>
    <property type="match status" value="1"/>
</dbReference>
<proteinExistence type="predicted"/>
<dbReference type="AlphaFoldDB" id="A0A072UAK6"/>
<dbReference type="GO" id="GO:0016020">
    <property type="term" value="C:membrane"/>
    <property type="evidence" value="ECO:0007669"/>
    <property type="project" value="UniProtKB-SubCell"/>
</dbReference>
<evidence type="ECO:0000256" key="3">
    <source>
        <dbReference type="SAM" id="Phobius"/>
    </source>
</evidence>
<keyword evidence="6" id="KW-1185">Reference proteome</keyword>
<dbReference type="HOGENOM" id="CLU_075689_0_0_1"/>
<protein>
    <submittedName>
        <fullName evidence="4">Cyclic nucleotide gated channel protein, putative</fullName>
    </submittedName>
</protein>
<keyword evidence="3" id="KW-0812">Transmembrane</keyword>
<keyword evidence="3" id="KW-1133">Transmembrane helix</keyword>
<keyword evidence="1" id="KW-0813">Transport</keyword>
<dbReference type="GO" id="GO:0034220">
    <property type="term" value="P:monoatomic ion transmembrane transport"/>
    <property type="evidence" value="ECO:0007669"/>
    <property type="project" value="UniProtKB-KW"/>
</dbReference>
<evidence type="ECO:0000313" key="5">
    <source>
        <dbReference type="EnsemblPlants" id="KEH26819"/>
    </source>
</evidence>
<gene>
    <name evidence="4" type="ordered locus">MTR_6g075320</name>
</gene>
<accession>A0A072UAK6</accession>
<keyword evidence="1" id="KW-0406">Ion transport</keyword>
<keyword evidence="3" id="KW-0472">Membrane</keyword>
<dbReference type="EMBL" id="CM001222">
    <property type="protein sequence ID" value="KEH26819.1"/>
    <property type="molecule type" value="Genomic_DNA"/>
</dbReference>
<dbReference type="EnsemblPlants" id="KEH26819">
    <property type="protein sequence ID" value="KEH26819"/>
    <property type="gene ID" value="MTR_6g075320"/>
</dbReference>
<reference evidence="4 6" key="1">
    <citation type="journal article" date="2011" name="Nature">
        <title>The Medicago genome provides insight into the evolution of rhizobial symbioses.</title>
        <authorList>
            <person name="Young N.D."/>
            <person name="Debelle F."/>
            <person name="Oldroyd G.E."/>
            <person name="Geurts R."/>
            <person name="Cannon S.B."/>
            <person name="Udvardi M.K."/>
            <person name="Benedito V.A."/>
            <person name="Mayer K.F."/>
            <person name="Gouzy J."/>
            <person name="Schoof H."/>
            <person name="Van de Peer Y."/>
            <person name="Proost S."/>
            <person name="Cook D.R."/>
            <person name="Meyers B.C."/>
            <person name="Spannagl M."/>
            <person name="Cheung F."/>
            <person name="De Mita S."/>
            <person name="Krishnakumar V."/>
            <person name="Gundlach H."/>
            <person name="Zhou S."/>
            <person name="Mudge J."/>
            <person name="Bharti A.K."/>
            <person name="Murray J.D."/>
            <person name="Naoumkina M.A."/>
            <person name="Rosen B."/>
            <person name="Silverstein K.A."/>
            <person name="Tang H."/>
            <person name="Rombauts S."/>
            <person name="Zhao P.X."/>
            <person name="Zhou P."/>
            <person name="Barbe V."/>
            <person name="Bardou P."/>
            <person name="Bechner M."/>
            <person name="Bellec A."/>
            <person name="Berger A."/>
            <person name="Berges H."/>
            <person name="Bidwell S."/>
            <person name="Bisseling T."/>
            <person name="Choisne N."/>
            <person name="Couloux A."/>
            <person name="Denny R."/>
            <person name="Deshpande S."/>
            <person name="Dai X."/>
            <person name="Doyle J.J."/>
            <person name="Dudez A.M."/>
            <person name="Farmer A.D."/>
            <person name="Fouteau S."/>
            <person name="Franken C."/>
            <person name="Gibelin C."/>
            <person name="Gish J."/>
            <person name="Goldstein S."/>
            <person name="Gonzalez A.J."/>
            <person name="Green P.J."/>
            <person name="Hallab A."/>
            <person name="Hartog M."/>
            <person name="Hua A."/>
            <person name="Humphray S.J."/>
            <person name="Jeong D.H."/>
            <person name="Jing Y."/>
            <person name="Jocker A."/>
            <person name="Kenton S.M."/>
            <person name="Kim D.J."/>
            <person name="Klee K."/>
            <person name="Lai H."/>
            <person name="Lang C."/>
            <person name="Lin S."/>
            <person name="Macmil S.L."/>
            <person name="Magdelenat G."/>
            <person name="Matthews L."/>
            <person name="McCorrison J."/>
            <person name="Monaghan E.L."/>
            <person name="Mun J.H."/>
            <person name="Najar F.Z."/>
            <person name="Nicholson C."/>
            <person name="Noirot C."/>
            <person name="O'Bleness M."/>
            <person name="Paule C.R."/>
            <person name="Poulain J."/>
            <person name="Prion F."/>
            <person name="Qin B."/>
            <person name="Qu C."/>
            <person name="Retzel E.F."/>
            <person name="Riddle C."/>
            <person name="Sallet E."/>
            <person name="Samain S."/>
            <person name="Samson N."/>
            <person name="Sanders I."/>
            <person name="Saurat O."/>
            <person name="Scarpelli C."/>
            <person name="Schiex T."/>
            <person name="Segurens B."/>
            <person name="Severin A.J."/>
            <person name="Sherrier D.J."/>
            <person name="Shi R."/>
            <person name="Sims S."/>
            <person name="Singer S.R."/>
            <person name="Sinharoy S."/>
            <person name="Sterck L."/>
            <person name="Viollet A."/>
            <person name="Wang B.B."/>
            <person name="Wang K."/>
            <person name="Wang M."/>
            <person name="Wang X."/>
            <person name="Warfsmann J."/>
            <person name="Weissenbach J."/>
            <person name="White D.D."/>
            <person name="White J.D."/>
            <person name="Wiley G.B."/>
            <person name="Wincker P."/>
            <person name="Xing Y."/>
            <person name="Yang L."/>
            <person name="Yao Z."/>
            <person name="Ying F."/>
            <person name="Zhai J."/>
            <person name="Zhou L."/>
            <person name="Zuber A."/>
            <person name="Denarie J."/>
            <person name="Dixon R.A."/>
            <person name="May G.D."/>
            <person name="Schwartz D.C."/>
            <person name="Rogers J."/>
            <person name="Quetier F."/>
            <person name="Town C.D."/>
            <person name="Roe B.A."/>
        </authorList>
    </citation>
    <scope>NUCLEOTIDE SEQUENCE [LARGE SCALE GENOMIC DNA]</scope>
    <source>
        <strain evidence="4">A17</strain>
        <strain evidence="5 6">cv. Jemalong A17</strain>
    </source>
</reference>